<reference evidence="2" key="1">
    <citation type="submission" date="2016-10" db="EMBL/GenBank/DDBJ databases">
        <authorList>
            <person name="Varghese N."/>
            <person name="Submissions S."/>
        </authorList>
    </citation>
    <scope>NUCLEOTIDE SEQUENCE [LARGE SCALE GENOMIC DNA]</scope>
    <source>
        <strain evidence="2">Nm10</strain>
    </source>
</reference>
<evidence type="ECO:0000313" key="1">
    <source>
        <dbReference type="EMBL" id="SDU34247.1"/>
    </source>
</evidence>
<dbReference type="AlphaFoldDB" id="A0A1H2HQX2"/>
<dbReference type="KEGG" id="nur:ATY38_10740"/>
<protein>
    <submittedName>
        <fullName evidence="1">Uncharacterized protein</fullName>
    </submittedName>
</protein>
<proteinExistence type="predicted"/>
<sequence length="80" mass="9431">MTSNLSDNVLKSQIKSFKDIIEGLAKKHELWYDSGFTTWLERYEDEPYENPCVLILHFKGSIQTFLTDALLNVKLQFVRY</sequence>
<dbReference type="EMBL" id="FNLN01000060">
    <property type="protein sequence ID" value="SDU34247.1"/>
    <property type="molecule type" value="Genomic_DNA"/>
</dbReference>
<organism evidence="1 2">
    <name type="scientific">Nitrosomonas ureae</name>
    <dbReference type="NCBI Taxonomy" id="44577"/>
    <lineage>
        <taxon>Bacteria</taxon>
        <taxon>Pseudomonadati</taxon>
        <taxon>Pseudomonadota</taxon>
        <taxon>Betaproteobacteria</taxon>
        <taxon>Nitrosomonadales</taxon>
        <taxon>Nitrosomonadaceae</taxon>
        <taxon>Nitrosomonas</taxon>
    </lineage>
</organism>
<gene>
    <name evidence="1" type="ORF">SAMN05216406_1602</name>
</gene>
<keyword evidence="2" id="KW-1185">Reference proteome</keyword>
<dbReference type="Proteomes" id="UP000182882">
    <property type="component" value="Unassembled WGS sequence"/>
</dbReference>
<evidence type="ECO:0000313" key="2">
    <source>
        <dbReference type="Proteomes" id="UP000182882"/>
    </source>
</evidence>
<name>A0A1H2HQX2_9PROT</name>
<accession>A0A1H2HQX2</accession>